<keyword evidence="4" id="KW-1185">Reference proteome</keyword>
<dbReference type="PRINTS" id="PR00081">
    <property type="entry name" value="GDHRDH"/>
</dbReference>
<dbReference type="Proteomes" id="UP000256964">
    <property type="component" value="Unassembled WGS sequence"/>
</dbReference>
<dbReference type="InterPro" id="IPR051468">
    <property type="entry name" value="Fungal_SecMetab_SDRs"/>
</dbReference>
<evidence type="ECO:0000313" key="4">
    <source>
        <dbReference type="Proteomes" id="UP000256964"/>
    </source>
</evidence>
<organism evidence="3 4">
    <name type="scientific">Lentinus brumalis</name>
    <dbReference type="NCBI Taxonomy" id="2498619"/>
    <lineage>
        <taxon>Eukaryota</taxon>
        <taxon>Fungi</taxon>
        <taxon>Dikarya</taxon>
        <taxon>Basidiomycota</taxon>
        <taxon>Agaricomycotina</taxon>
        <taxon>Agaricomycetes</taxon>
        <taxon>Polyporales</taxon>
        <taxon>Polyporaceae</taxon>
        <taxon>Lentinus</taxon>
    </lineage>
</organism>
<dbReference type="GO" id="GO:0019748">
    <property type="term" value="P:secondary metabolic process"/>
    <property type="evidence" value="ECO:0007669"/>
    <property type="project" value="TreeGrafter"/>
</dbReference>
<dbReference type="AlphaFoldDB" id="A0A371DBX6"/>
<dbReference type="STRING" id="139420.A0A371DBX6"/>
<accession>A0A371DBX6</accession>
<proteinExistence type="inferred from homology"/>
<name>A0A371DBX6_9APHY</name>
<comment type="similarity">
    <text evidence="1 2">Belongs to the short-chain dehydrogenases/reductases (SDR) family.</text>
</comment>
<dbReference type="PANTHER" id="PTHR43544">
    <property type="entry name" value="SHORT-CHAIN DEHYDROGENASE/REDUCTASE"/>
    <property type="match status" value="1"/>
</dbReference>
<sequence>MSTSPKIVLCTGANQGLGYWIIQVAALRDPTSTYILCSRSLENGKAALQKLKDAGVTAKIDLLQLEVTDDNQIAAAAKYVQETYGRLDVLINNAGIARMLPEDDLPAIRRTFNELLNVNLTSAAVIIAAFKPLLYKSADPKVINITSGLGSCTNTLTRKMFRAPAYGTSKTALNGLTVHMQAAENDRVAAEQGGKPLIRFYVCAPGLLKTAFTNYLGVAKEPELGAEVVVRLIADDQKTFEGGSQWEFEEGEMRRVPW</sequence>
<dbReference type="SUPFAM" id="SSF51735">
    <property type="entry name" value="NAD(P)-binding Rossmann-fold domains"/>
    <property type="match status" value="1"/>
</dbReference>
<protein>
    <submittedName>
        <fullName evidence="3">Short chain dehydrogenase/reductase family protein</fullName>
    </submittedName>
</protein>
<dbReference type="EMBL" id="KZ857401">
    <property type="protein sequence ID" value="RDX50038.1"/>
    <property type="molecule type" value="Genomic_DNA"/>
</dbReference>
<dbReference type="Gene3D" id="3.40.50.720">
    <property type="entry name" value="NAD(P)-binding Rossmann-like Domain"/>
    <property type="match status" value="1"/>
</dbReference>
<dbReference type="InterPro" id="IPR036291">
    <property type="entry name" value="NAD(P)-bd_dom_sf"/>
</dbReference>
<evidence type="ECO:0000256" key="2">
    <source>
        <dbReference type="RuleBase" id="RU000363"/>
    </source>
</evidence>
<dbReference type="GO" id="GO:0016491">
    <property type="term" value="F:oxidoreductase activity"/>
    <property type="evidence" value="ECO:0007669"/>
    <property type="project" value="TreeGrafter"/>
</dbReference>
<dbReference type="PRINTS" id="PR00080">
    <property type="entry name" value="SDRFAMILY"/>
</dbReference>
<evidence type="ECO:0000313" key="3">
    <source>
        <dbReference type="EMBL" id="RDX50038.1"/>
    </source>
</evidence>
<dbReference type="OrthoDB" id="1933717at2759"/>
<dbReference type="PANTHER" id="PTHR43544:SF32">
    <property type="entry name" value="CHAIN DEHYDROGENASE, PUTATIVE (AFU_ORTHOLOGUE AFUA_5G01530)-RELATED"/>
    <property type="match status" value="1"/>
</dbReference>
<dbReference type="GO" id="GO:0005737">
    <property type="term" value="C:cytoplasm"/>
    <property type="evidence" value="ECO:0007669"/>
    <property type="project" value="TreeGrafter"/>
</dbReference>
<dbReference type="InterPro" id="IPR002347">
    <property type="entry name" value="SDR_fam"/>
</dbReference>
<evidence type="ECO:0000256" key="1">
    <source>
        <dbReference type="ARBA" id="ARBA00006484"/>
    </source>
</evidence>
<dbReference type="Pfam" id="PF00106">
    <property type="entry name" value="adh_short"/>
    <property type="match status" value="1"/>
</dbReference>
<gene>
    <name evidence="3" type="ORF">OH76DRAFT_478005</name>
</gene>
<reference evidence="3 4" key="1">
    <citation type="journal article" date="2018" name="Biotechnol. Biofuels">
        <title>Integrative visual omics of the white-rot fungus Polyporus brumalis exposes the biotechnological potential of its oxidative enzymes for delignifying raw plant biomass.</title>
        <authorList>
            <person name="Miyauchi S."/>
            <person name="Rancon A."/>
            <person name="Drula E."/>
            <person name="Hage H."/>
            <person name="Chaduli D."/>
            <person name="Favel A."/>
            <person name="Grisel S."/>
            <person name="Henrissat B."/>
            <person name="Herpoel-Gimbert I."/>
            <person name="Ruiz-Duenas F.J."/>
            <person name="Chevret D."/>
            <person name="Hainaut M."/>
            <person name="Lin J."/>
            <person name="Wang M."/>
            <person name="Pangilinan J."/>
            <person name="Lipzen A."/>
            <person name="Lesage-Meessen L."/>
            <person name="Navarro D."/>
            <person name="Riley R."/>
            <person name="Grigoriev I.V."/>
            <person name="Zhou S."/>
            <person name="Raouche S."/>
            <person name="Rosso M.N."/>
        </authorList>
    </citation>
    <scope>NUCLEOTIDE SEQUENCE [LARGE SCALE GENOMIC DNA]</scope>
    <source>
        <strain evidence="3 4">BRFM 1820</strain>
    </source>
</reference>